<name>A0A809R4T6_9BACT</name>
<dbReference type="KEGG" id="npy:NPRO_01850"/>
<evidence type="ECO:0000313" key="2">
    <source>
        <dbReference type="Proteomes" id="UP000662873"/>
    </source>
</evidence>
<organism evidence="1 2">
    <name type="scientific">Candidatus Nitrosymbiomonas proteolyticus</name>
    <dbReference type="NCBI Taxonomy" id="2608984"/>
    <lineage>
        <taxon>Bacteria</taxon>
        <taxon>Bacillati</taxon>
        <taxon>Armatimonadota</taxon>
        <taxon>Armatimonadota incertae sedis</taxon>
        <taxon>Candidatus Nitrosymbiomonas</taxon>
    </lineage>
</organism>
<dbReference type="AlphaFoldDB" id="A0A809R4T6"/>
<proteinExistence type="predicted"/>
<protein>
    <submittedName>
        <fullName evidence="1">Uncharacterized protein</fullName>
    </submittedName>
</protein>
<evidence type="ECO:0000313" key="1">
    <source>
        <dbReference type="EMBL" id="BBO22590.1"/>
    </source>
</evidence>
<accession>A0A809R4T6</accession>
<sequence length="116" mass="13102">MKLIVSRNQSDMKGLLGGHKGVKFNLRAHVQLTPEEQQLAERYMILKKWLPTELAAGMMGAKKVPEFGDLLTPVAFEYESLEVLLEKEEELKKVCAGVKNYIDVARSFGGQDVFEF</sequence>
<dbReference type="Proteomes" id="UP000662873">
    <property type="component" value="Chromosome"/>
</dbReference>
<reference evidence="1" key="1">
    <citation type="journal article" name="DNA Res.">
        <title>The physiological potential of anammox bacteria as revealed by their core genome structure.</title>
        <authorList>
            <person name="Okubo T."/>
            <person name="Toyoda A."/>
            <person name="Fukuhara K."/>
            <person name="Uchiyama I."/>
            <person name="Harigaya Y."/>
            <person name="Kuroiwa M."/>
            <person name="Suzuki T."/>
            <person name="Murakami Y."/>
            <person name="Suwa Y."/>
            <person name="Takami H."/>
        </authorList>
    </citation>
    <scope>NUCLEOTIDE SEQUENCE</scope>
    <source>
        <strain evidence="1">317325-2</strain>
    </source>
</reference>
<gene>
    <name evidence="1" type="ORF">NPRO_01850</name>
</gene>
<dbReference type="EMBL" id="AP021858">
    <property type="protein sequence ID" value="BBO22590.1"/>
    <property type="molecule type" value="Genomic_DNA"/>
</dbReference>